<dbReference type="EMBL" id="LWDD02000101">
    <property type="protein sequence ID" value="KAE8263951.1"/>
    <property type="molecule type" value="Genomic_DNA"/>
</dbReference>
<dbReference type="Proteomes" id="UP000077671">
    <property type="component" value="Unassembled WGS sequence"/>
</dbReference>
<dbReference type="EMBL" id="CAJHJG010001973">
    <property type="protein sequence ID" value="CAD6916210.1"/>
    <property type="molecule type" value="Genomic_DNA"/>
</dbReference>
<reference evidence="1" key="3">
    <citation type="submission" date="2020-10" db="EMBL/GenBank/DDBJ databases">
        <authorList>
            <person name="Sedaghatjoo S."/>
        </authorList>
    </citation>
    <scope>NUCLEOTIDE SEQUENCE</scope>
    <source>
        <strain evidence="1">AZH3</strain>
    </source>
</reference>
<evidence type="ECO:0000313" key="1">
    <source>
        <dbReference type="EMBL" id="CAD6916210.1"/>
    </source>
</evidence>
<gene>
    <name evidence="2" type="ORF">A4X03_0g1302</name>
    <name evidence="1" type="ORF">JKIAZH3_G450</name>
</gene>
<evidence type="ECO:0000313" key="2">
    <source>
        <dbReference type="EMBL" id="KAE8263951.1"/>
    </source>
</evidence>
<dbReference type="Proteomes" id="UP000836402">
    <property type="component" value="Unassembled WGS sequence"/>
</dbReference>
<name>A0A177VE99_9BASI</name>
<protein>
    <recommendedName>
        <fullName evidence="5">F-box domain-containing protein</fullName>
    </recommendedName>
</protein>
<sequence>MAQTAVERALALGEIWELIANQAELAELATLRKVCRRANAAAARRDFQRLLFKVDRNSYALGRIRAIESLKYVRTLKLDRLRLMNLRRLLGAMETVADEQGPQLERVDLRVWALHAMPKMVDISNTYPMLRTKLQALRVPGQAYGDYQQWNGNEAIKWWKALADFLDRRGENDLPLQVLMISPGTNGHGIFWPDQITNGPSSRFYSVLEATVAPHLETLAITIGREDDKLDATTFLRISQIAFPKLRKLWLVLKNIQFSEFQKQDFDALLYNSPEIEELYLTGCMSCPTRLRTYLPKLKHLSIEMSESDKKEHASSVRDEVIAFAQAHRSQLLTLSQPGWANIEIDASEYPLLRGVGPGILIRNRAAVRMASVDLNYRTRLLGTSSGEPIADEDVWSSRFAELVDSTDSNQVTFLSLNCTEPIRIEPGIETLMRLHKSGNFLNLQELQLNQSLGWQGRASSGDATTIWTLLKMLEPLSTLRAIWMPLGYQQQNFLSEKNLTLEGATSTITIPPSVELVVEGYTFYRVLRSTTEEGSSVRLDPINARHVPIHHSSDIRPELRLPDYCNGLSQHPMMPIPYASMMEHIDVDTPAFRAFVD</sequence>
<reference evidence="2" key="1">
    <citation type="submission" date="2016-04" db="EMBL/GenBank/DDBJ databases">
        <authorList>
            <person name="Nguyen H.D."/>
            <person name="Kesanakurti P."/>
            <person name="Cullis J."/>
            <person name="Levesque C.A."/>
            <person name="Hambleton S."/>
        </authorList>
    </citation>
    <scope>NUCLEOTIDE SEQUENCE</scope>
    <source>
        <strain evidence="2">DAOMC 238032</strain>
    </source>
</reference>
<reference evidence="2" key="2">
    <citation type="journal article" date="2019" name="IMA Fungus">
        <title>Genome sequencing and comparison of five Tilletia species to identify candidate genes for the detection of regulated species infecting wheat.</title>
        <authorList>
            <person name="Nguyen H.D.T."/>
            <person name="Sultana T."/>
            <person name="Kesanakurti P."/>
            <person name="Hambleton S."/>
        </authorList>
    </citation>
    <scope>NUCLEOTIDE SEQUENCE</scope>
    <source>
        <strain evidence="2">DAOMC 238032</strain>
    </source>
</reference>
<accession>A0A177VE99</accession>
<comment type="caution">
    <text evidence="2">The sequence shown here is derived from an EMBL/GenBank/DDBJ whole genome shotgun (WGS) entry which is preliminary data.</text>
</comment>
<evidence type="ECO:0000313" key="4">
    <source>
        <dbReference type="Proteomes" id="UP000836402"/>
    </source>
</evidence>
<evidence type="ECO:0008006" key="5">
    <source>
        <dbReference type="Google" id="ProtNLM"/>
    </source>
</evidence>
<organism evidence="2 3">
    <name type="scientific">Tilletia caries</name>
    <name type="common">wheat bunt fungus</name>
    <dbReference type="NCBI Taxonomy" id="13290"/>
    <lineage>
        <taxon>Eukaryota</taxon>
        <taxon>Fungi</taxon>
        <taxon>Dikarya</taxon>
        <taxon>Basidiomycota</taxon>
        <taxon>Ustilaginomycotina</taxon>
        <taxon>Exobasidiomycetes</taxon>
        <taxon>Tilletiales</taxon>
        <taxon>Tilletiaceae</taxon>
        <taxon>Tilletia</taxon>
    </lineage>
</organism>
<dbReference type="AlphaFoldDB" id="A0A177VE99"/>
<evidence type="ECO:0000313" key="3">
    <source>
        <dbReference type="Proteomes" id="UP000077671"/>
    </source>
</evidence>
<keyword evidence="4" id="KW-1185">Reference proteome</keyword>
<proteinExistence type="predicted"/>